<name>A0AC61SB74_9EURY</name>
<gene>
    <name evidence="1" type="ORF">C5S46_03590</name>
</gene>
<evidence type="ECO:0000313" key="1">
    <source>
        <dbReference type="EMBL" id="TKY91881.1"/>
    </source>
</evidence>
<accession>A0AC61SB74</accession>
<organism evidence="1 2">
    <name type="scientific">Candidatus Methanomarinus sp</name>
    <dbReference type="NCBI Taxonomy" id="3386244"/>
    <lineage>
        <taxon>Archaea</taxon>
        <taxon>Methanobacteriati</taxon>
        <taxon>Methanobacteriota</taxon>
        <taxon>Stenosarchaea group</taxon>
        <taxon>Methanomicrobia</taxon>
        <taxon>Methanosarcinales</taxon>
        <taxon>ANME-2 cluster</taxon>
        <taxon>Candidatus Methanocomedenaceae</taxon>
        <taxon>Candidatus Methanomarinus</taxon>
    </lineage>
</organism>
<reference evidence="1" key="1">
    <citation type="submission" date="2018-09" db="EMBL/GenBank/DDBJ databases">
        <title>A genomic encyclopedia of anaerobic methanotrophic archaea.</title>
        <authorList>
            <person name="Skennerton C.T."/>
            <person name="Chadwick G.L."/>
            <person name="Laso-Perez R."/>
            <person name="Leu A.O."/>
            <person name="Speth D.R."/>
            <person name="Yu H."/>
            <person name="Morgan-Lang C."/>
            <person name="Hatzenpichler R."/>
            <person name="Goudeau D."/>
            <person name="Malmstrom R."/>
            <person name="Woyke T."/>
            <person name="Hallam S."/>
            <person name="Tyson G.W."/>
            <person name="Wegener G."/>
            <person name="Boetius A."/>
            <person name="Orphan V.J."/>
        </authorList>
    </citation>
    <scope>NUCLEOTIDE SEQUENCE</scope>
    <source>
        <strain evidence="1">CONS3730D10UFb2</strain>
    </source>
</reference>
<proteinExistence type="predicted"/>
<dbReference type="EMBL" id="QYBA01000115">
    <property type="protein sequence ID" value="TKY91881.1"/>
    <property type="molecule type" value="Genomic_DNA"/>
</dbReference>
<evidence type="ECO:0000313" key="2">
    <source>
        <dbReference type="Proteomes" id="UP000315423"/>
    </source>
</evidence>
<protein>
    <submittedName>
        <fullName evidence="1">Aldehyde dehydrogenase</fullName>
    </submittedName>
</protein>
<dbReference type="Proteomes" id="UP000315423">
    <property type="component" value="Unassembled WGS sequence"/>
</dbReference>
<sequence>MAKIYSINPRTEQIIGVIPESTILEVDEKITNAKSAFESWANLSLHERIGFLEKISQKLEQNKTELIDIICKEVGKPEASAQWEVNDAIKSIHYYMNQIQSLHKVNIKIDEDSFKNTKAFIDYTPYGVIGLITPWNYPCCLSFWTIAPALLSGNTIVYKPSEYSSFVGRMIYDILDEVLPHNVFNIVIGSKNIGKYLVESDIDKLFFTGSVNAGHDIVKNIGIKAYSLELGGKDAFIVCEDADIETTTGAAAWGALTNAGQVCTSLERCYVHEDILEKFLDSLIQKVSNLTIGKDIQPLISNMQLEKVQSHLEDANNKGCKVLIGGKRANMQGYFLEPTILVDVDHSMKIMKEETFGPILPIMTFTNEDEAVDLANDSKYGLSATIWTKDIDKGNELSKKIKVGMAFINEINFSFDGGDYWGGIKESGNKSSESKLMQCLMAKSYVVYSGSEKRSWWY</sequence>
<comment type="caution">
    <text evidence="1">The sequence shown here is derived from an EMBL/GenBank/DDBJ whole genome shotgun (WGS) entry which is preliminary data.</text>
</comment>